<proteinExistence type="predicted"/>
<protein>
    <submittedName>
        <fullName evidence="1">Uncharacterized protein</fullName>
    </submittedName>
</protein>
<accession>A0A2P4ZSH8</accession>
<comment type="caution">
    <text evidence="1">The sequence shown here is derived from an EMBL/GenBank/DDBJ whole genome shotgun (WGS) entry which is preliminary data.</text>
</comment>
<gene>
    <name evidence="1" type="ORF">TGAM01_v204152</name>
</gene>
<dbReference type="AlphaFoldDB" id="A0A2P4ZSH8"/>
<name>A0A2P4ZSH8_9HYPO</name>
<keyword evidence="2" id="KW-1185">Reference proteome</keyword>
<reference evidence="1 2" key="1">
    <citation type="journal article" date="2016" name="Genome Announc.">
        <title>Draft Whole-Genome Sequence of Trichoderma gamsii T6085, a Promising Biocontrol Agent of Fusarium Head Blight on Wheat.</title>
        <authorList>
            <person name="Baroncelli R."/>
            <person name="Zapparata A."/>
            <person name="Piaggeschi G."/>
            <person name="Sarrocco S."/>
            <person name="Vannacci G."/>
        </authorList>
    </citation>
    <scope>NUCLEOTIDE SEQUENCE [LARGE SCALE GENOMIC DNA]</scope>
    <source>
        <strain evidence="1 2">T6085</strain>
    </source>
</reference>
<dbReference type="EMBL" id="JPDN02000011">
    <property type="protein sequence ID" value="PON27203.1"/>
    <property type="molecule type" value="Genomic_DNA"/>
</dbReference>
<evidence type="ECO:0000313" key="1">
    <source>
        <dbReference type="EMBL" id="PON27203.1"/>
    </source>
</evidence>
<evidence type="ECO:0000313" key="2">
    <source>
        <dbReference type="Proteomes" id="UP000054821"/>
    </source>
</evidence>
<organism evidence="1 2">
    <name type="scientific">Trichoderma gamsii</name>
    <dbReference type="NCBI Taxonomy" id="398673"/>
    <lineage>
        <taxon>Eukaryota</taxon>
        <taxon>Fungi</taxon>
        <taxon>Dikarya</taxon>
        <taxon>Ascomycota</taxon>
        <taxon>Pezizomycotina</taxon>
        <taxon>Sordariomycetes</taxon>
        <taxon>Hypocreomycetidae</taxon>
        <taxon>Hypocreales</taxon>
        <taxon>Hypocreaceae</taxon>
        <taxon>Trichoderma</taxon>
    </lineage>
</organism>
<dbReference type="Proteomes" id="UP000054821">
    <property type="component" value="Unassembled WGS sequence"/>
</dbReference>
<dbReference type="GeneID" id="36347494"/>
<sequence length="52" mass="5767">MTMQIIRRPSGSAQVMESALLPPWSSHNLLRGTRDSRPLSTEVIGPCCPFLQ</sequence>
<dbReference type="RefSeq" id="XP_024405944.1">
    <property type="nucleotide sequence ID" value="XM_024549359.1"/>
</dbReference>